<dbReference type="Proteomes" id="UP001221757">
    <property type="component" value="Unassembled WGS sequence"/>
</dbReference>
<organism evidence="1 2">
    <name type="scientific">Mycena rosella</name>
    <name type="common">Pink bonnet</name>
    <name type="synonym">Agaricus rosellus</name>
    <dbReference type="NCBI Taxonomy" id="1033263"/>
    <lineage>
        <taxon>Eukaryota</taxon>
        <taxon>Fungi</taxon>
        <taxon>Dikarya</taxon>
        <taxon>Basidiomycota</taxon>
        <taxon>Agaricomycotina</taxon>
        <taxon>Agaricomycetes</taxon>
        <taxon>Agaricomycetidae</taxon>
        <taxon>Agaricales</taxon>
        <taxon>Marasmiineae</taxon>
        <taxon>Mycenaceae</taxon>
        <taxon>Mycena</taxon>
    </lineage>
</organism>
<keyword evidence="2" id="KW-1185">Reference proteome</keyword>
<dbReference type="AlphaFoldDB" id="A0AAD7B5U0"/>
<dbReference type="Gene3D" id="2.130.10.30">
    <property type="entry name" value="Regulator of chromosome condensation 1/beta-lactamase-inhibitor protein II"/>
    <property type="match status" value="1"/>
</dbReference>
<accession>A0AAD7B5U0</accession>
<proteinExistence type="predicted"/>
<sequence>MPRPTYLTVILEVALDISARYPSAPRPAVGHHVLVLACGRTVYAWGNGASWKLACRILERRKGNSLKHEVLPLYDIVAVSMDTHKSFAVDRAGAVLV</sequence>
<evidence type="ECO:0000313" key="2">
    <source>
        <dbReference type="Proteomes" id="UP001221757"/>
    </source>
</evidence>
<dbReference type="InterPro" id="IPR009091">
    <property type="entry name" value="RCC1/BLIP-II"/>
</dbReference>
<name>A0AAD7B5U0_MYCRO</name>
<dbReference type="EMBL" id="JARKIE010000965">
    <property type="protein sequence ID" value="KAJ7611475.1"/>
    <property type="molecule type" value="Genomic_DNA"/>
</dbReference>
<comment type="caution">
    <text evidence="1">The sequence shown here is derived from an EMBL/GenBank/DDBJ whole genome shotgun (WGS) entry which is preliminary data.</text>
</comment>
<evidence type="ECO:0000313" key="1">
    <source>
        <dbReference type="EMBL" id="KAJ7611475.1"/>
    </source>
</evidence>
<gene>
    <name evidence="1" type="ORF">B0H17DRAFT_1221117</name>
</gene>
<reference evidence="1" key="1">
    <citation type="submission" date="2023-03" db="EMBL/GenBank/DDBJ databases">
        <title>Massive genome expansion in bonnet fungi (Mycena s.s.) driven by repeated elements and novel gene families across ecological guilds.</title>
        <authorList>
            <consortium name="Lawrence Berkeley National Laboratory"/>
            <person name="Harder C.B."/>
            <person name="Miyauchi S."/>
            <person name="Viragh M."/>
            <person name="Kuo A."/>
            <person name="Thoen E."/>
            <person name="Andreopoulos B."/>
            <person name="Lu D."/>
            <person name="Skrede I."/>
            <person name="Drula E."/>
            <person name="Henrissat B."/>
            <person name="Morin E."/>
            <person name="Kohler A."/>
            <person name="Barry K."/>
            <person name="LaButti K."/>
            <person name="Morin E."/>
            <person name="Salamov A."/>
            <person name="Lipzen A."/>
            <person name="Mereny Z."/>
            <person name="Hegedus B."/>
            <person name="Baldrian P."/>
            <person name="Stursova M."/>
            <person name="Weitz H."/>
            <person name="Taylor A."/>
            <person name="Grigoriev I.V."/>
            <person name="Nagy L.G."/>
            <person name="Martin F."/>
            <person name="Kauserud H."/>
        </authorList>
    </citation>
    <scope>NUCLEOTIDE SEQUENCE</scope>
    <source>
        <strain evidence="1">CBHHK067</strain>
    </source>
</reference>
<protein>
    <submittedName>
        <fullName evidence="1">Uncharacterized protein</fullName>
    </submittedName>
</protein>
<dbReference type="SUPFAM" id="SSF50985">
    <property type="entry name" value="RCC1/BLIP-II"/>
    <property type="match status" value="1"/>
</dbReference>